<accession>A0A8H5IGU9</accession>
<proteinExistence type="predicted"/>
<feature type="region of interest" description="Disordered" evidence="1">
    <location>
        <begin position="426"/>
        <end position="511"/>
    </location>
</feature>
<evidence type="ECO:0000313" key="2">
    <source>
        <dbReference type="EMBL" id="KAF5536516.1"/>
    </source>
</evidence>
<dbReference type="EMBL" id="JAAOAO010000563">
    <property type="protein sequence ID" value="KAF5536516.1"/>
    <property type="molecule type" value="Genomic_DNA"/>
</dbReference>
<keyword evidence="3" id="KW-1185">Reference proteome</keyword>
<reference evidence="2 3" key="1">
    <citation type="submission" date="2020-05" db="EMBL/GenBank/DDBJ databases">
        <title>Identification and distribution of gene clusters putatively required for synthesis of sphingolipid metabolism inhibitors in phylogenetically diverse species of the filamentous fungus Fusarium.</title>
        <authorList>
            <person name="Kim H.-S."/>
            <person name="Busman M."/>
            <person name="Brown D.W."/>
            <person name="Divon H."/>
            <person name="Uhlig S."/>
            <person name="Proctor R.H."/>
        </authorList>
    </citation>
    <scope>NUCLEOTIDE SEQUENCE [LARGE SCALE GENOMIC DNA]</scope>
    <source>
        <strain evidence="2 3">NRRL 25196</strain>
    </source>
</reference>
<comment type="caution">
    <text evidence="2">The sequence shown here is derived from an EMBL/GenBank/DDBJ whole genome shotgun (WGS) entry which is preliminary data.</text>
</comment>
<organism evidence="2 3">
    <name type="scientific">Fusarium napiforme</name>
    <dbReference type="NCBI Taxonomy" id="42672"/>
    <lineage>
        <taxon>Eukaryota</taxon>
        <taxon>Fungi</taxon>
        <taxon>Dikarya</taxon>
        <taxon>Ascomycota</taxon>
        <taxon>Pezizomycotina</taxon>
        <taxon>Sordariomycetes</taxon>
        <taxon>Hypocreomycetidae</taxon>
        <taxon>Hypocreales</taxon>
        <taxon>Nectriaceae</taxon>
        <taxon>Fusarium</taxon>
        <taxon>Fusarium fujikuroi species complex</taxon>
    </lineage>
</organism>
<protein>
    <submittedName>
        <fullName evidence="2">Uncharacterized protein</fullName>
    </submittedName>
</protein>
<evidence type="ECO:0000256" key="1">
    <source>
        <dbReference type="SAM" id="MobiDB-lite"/>
    </source>
</evidence>
<dbReference type="Proteomes" id="UP000574317">
    <property type="component" value="Unassembled WGS sequence"/>
</dbReference>
<sequence length="511" mass="57614">MNSYSGILEELRSYRNKYIWDMCPRGDVIKLYQALEDLDVSGREKEGMIAEFKNEAFITYTPLDRKWEPSTWGTLNHMVWSHGVKLPRKVDISQQYPALKSFFVGRLKIPELKMEAVQQQIFDVAADAPADETFTLLSHLNIMIHNFAELIDPSELISKPIFPILTPSGELKRVCCATDFFIVDDMRLFKLLRDKDNMLAFTRSQVMRLESLIKWLGMGKKYLSRNVEHEVIKPRYESLHTIDWDIGQKAEALLRCARIAAYFRARGTRSISKRNQMLGFLRGARMKEVDGLFSQVRLTGINMRDSHRKMTPPGGFVKDMYPQLNLGSSDVLVALVPADKKQRQLAMAVALPRLLMEWLMTGPETYGRGSVDIPELGVSLVKSVLSAPPELANDILEAEGIEQPFTLRGNRLPGIMQEECLDQMEDQEAEAPLQTTPEDRIPLADSPASQTPKVRQAGTLDAFLGIVPAAGSASERQTLTPRGQKRRPSDRASASSGSPPPLTGRKRPRKE</sequence>
<name>A0A8H5IGU9_9HYPO</name>
<dbReference type="AlphaFoldDB" id="A0A8H5IGU9"/>
<evidence type="ECO:0000313" key="3">
    <source>
        <dbReference type="Proteomes" id="UP000574317"/>
    </source>
</evidence>
<gene>
    <name evidence="2" type="ORF">FNAPI_11726</name>
</gene>